<comment type="similarity">
    <text evidence="1">Belongs to the Gfa family.</text>
</comment>
<evidence type="ECO:0000313" key="8">
    <source>
        <dbReference type="Proteomes" id="UP000006174"/>
    </source>
</evidence>
<dbReference type="EMBL" id="CAGI01000146">
    <property type="protein sequence ID" value="CCF49543.1"/>
    <property type="molecule type" value="Genomic_DNA"/>
</dbReference>
<keyword evidence="3" id="KW-0862">Zinc</keyword>
<evidence type="ECO:0000313" key="7">
    <source>
        <dbReference type="EMBL" id="CCF49543.1"/>
    </source>
</evidence>
<proteinExistence type="inferred from homology"/>
<keyword evidence="4" id="KW-0456">Lyase</keyword>
<feature type="region of interest" description="Disordered" evidence="5">
    <location>
        <begin position="31"/>
        <end position="73"/>
    </location>
</feature>
<name>I2FRK0_USTHO</name>
<sequence>MALAPPNQTNLCFPIYLPNCVVSAVASSIRRQTSINASQKDDDRGGGGEKQTSQGHPLMQPPNTGWKGAIPAKDGGREEQYLQKPPYCWQSQEFEVKYRARCWCGKLEFEYHGDPIDAKHCHCTQCQRLHGAPFQWAALFHKTSVRLAKHCDPIHLDFFSTQEGHSEHSVPCKISCRNCRSPMADEGRNMVMAYPSSFGFEENEVPAAFAPTAHIFYSERVMDLDDDVPKWAGHKNASEQLPHTPQQDSERTMGKGKRSKSQSR</sequence>
<accession>I2FRK0</accession>
<dbReference type="eggNOG" id="ENOG502RZVZ">
    <property type="taxonomic scope" value="Eukaryota"/>
</dbReference>
<dbReference type="OMA" id="EAHQYQA"/>
<protein>
    <recommendedName>
        <fullName evidence="6">CENP-V/GFA domain-containing protein</fullName>
    </recommendedName>
</protein>
<dbReference type="AlphaFoldDB" id="I2FRK0"/>
<keyword evidence="2" id="KW-0479">Metal-binding</keyword>
<feature type="compositionally biased region" description="Polar residues" evidence="5">
    <location>
        <begin position="238"/>
        <end position="247"/>
    </location>
</feature>
<gene>
    <name evidence="7" type="ORF">UHOR_03022</name>
</gene>
<dbReference type="Proteomes" id="UP000006174">
    <property type="component" value="Unassembled WGS sequence"/>
</dbReference>
<reference evidence="7 8" key="1">
    <citation type="journal article" date="2012" name="Plant Cell">
        <title>Genome comparison of barley and maize smut fungi reveals targeted loss of RNA silencing components and species-specific presence of transposable elements.</title>
        <authorList>
            <person name="Laurie J.D."/>
            <person name="Ali S."/>
            <person name="Linning R."/>
            <person name="Mannhaupt G."/>
            <person name="Wong P."/>
            <person name="Gueldener U."/>
            <person name="Muensterkoetter M."/>
            <person name="Moore R."/>
            <person name="Kahmann R."/>
            <person name="Bakkeren G."/>
            <person name="Schirawski J."/>
        </authorList>
    </citation>
    <scope>NUCLEOTIDE SEQUENCE [LARGE SCALE GENOMIC DNA]</scope>
    <source>
        <strain evidence="8">Uh4875-4</strain>
    </source>
</reference>
<feature type="domain" description="CENP-V/GFA" evidence="6">
    <location>
        <begin position="98"/>
        <end position="232"/>
    </location>
</feature>
<dbReference type="PROSITE" id="PS51891">
    <property type="entry name" value="CENP_V_GFA"/>
    <property type="match status" value="1"/>
</dbReference>
<dbReference type="GO" id="GO:0016846">
    <property type="term" value="F:carbon-sulfur lyase activity"/>
    <property type="evidence" value="ECO:0007669"/>
    <property type="project" value="InterPro"/>
</dbReference>
<evidence type="ECO:0000256" key="4">
    <source>
        <dbReference type="ARBA" id="ARBA00023239"/>
    </source>
</evidence>
<evidence type="ECO:0000256" key="5">
    <source>
        <dbReference type="SAM" id="MobiDB-lite"/>
    </source>
</evidence>
<feature type="region of interest" description="Disordered" evidence="5">
    <location>
        <begin position="228"/>
        <end position="264"/>
    </location>
</feature>
<dbReference type="PANTHER" id="PTHR33337:SF40">
    <property type="entry name" value="CENP-V_GFA DOMAIN-CONTAINING PROTEIN-RELATED"/>
    <property type="match status" value="1"/>
</dbReference>
<dbReference type="Gene3D" id="3.90.1590.10">
    <property type="entry name" value="glutathione-dependent formaldehyde- activating enzyme (gfa)"/>
    <property type="match status" value="1"/>
</dbReference>
<evidence type="ECO:0000259" key="6">
    <source>
        <dbReference type="PROSITE" id="PS51891"/>
    </source>
</evidence>
<dbReference type="InterPro" id="IPR006913">
    <property type="entry name" value="CENP-V/GFA"/>
</dbReference>
<dbReference type="SUPFAM" id="SSF51316">
    <property type="entry name" value="Mss4-like"/>
    <property type="match status" value="1"/>
</dbReference>
<dbReference type="PANTHER" id="PTHR33337">
    <property type="entry name" value="GFA DOMAIN-CONTAINING PROTEIN"/>
    <property type="match status" value="1"/>
</dbReference>
<evidence type="ECO:0000256" key="2">
    <source>
        <dbReference type="ARBA" id="ARBA00022723"/>
    </source>
</evidence>
<dbReference type="Pfam" id="PF04828">
    <property type="entry name" value="GFA"/>
    <property type="match status" value="1"/>
</dbReference>
<organism evidence="7 8">
    <name type="scientific">Ustilago hordei</name>
    <name type="common">Barley covered smut fungus</name>
    <dbReference type="NCBI Taxonomy" id="120017"/>
    <lineage>
        <taxon>Eukaryota</taxon>
        <taxon>Fungi</taxon>
        <taxon>Dikarya</taxon>
        <taxon>Basidiomycota</taxon>
        <taxon>Ustilaginomycotina</taxon>
        <taxon>Ustilaginomycetes</taxon>
        <taxon>Ustilaginales</taxon>
        <taxon>Ustilaginaceae</taxon>
        <taxon>Ustilago</taxon>
    </lineage>
</organism>
<feature type="compositionally biased region" description="Basic residues" evidence="5">
    <location>
        <begin position="254"/>
        <end position="264"/>
    </location>
</feature>
<evidence type="ECO:0000256" key="3">
    <source>
        <dbReference type="ARBA" id="ARBA00022833"/>
    </source>
</evidence>
<comment type="caution">
    <text evidence="7">The sequence shown here is derived from an EMBL/GenBank/DDBJ whole genome shotgun (WGS) entry which is preliminary data.</text>
</comment>
<dbReference type="STRING" id="1128400.I2FRK0"/>
<dbReference type="GO" id="GO:0046872">
    <property type="term" value="F:metal ion binding"/>
    <property type="evidence" value="ECO:0007669"/>
    <property type="project" value="UniProtKB-KW"/>
</dbReference>
<evidence type="ECO:0000256" key="1">
    <source>
        <dbReference type="ARBA" id="ARBA00005495"/>
    </source>
</evidence>
<dbReference type="HOGENOM" id="CLU_079143_1_1_1"/>
<dbReference type="InterPro" id="IPR011057">
    <property type="entry name" value="Mss4-like_sf"/>
</dbReference>
<keyword evidence="8" id="KW-1185">Reference proteome</keyword>
<dbReference type="OrthoDB" id="9970124at2759"/>